<evidence type="ECO:0000313" key="2">
    <source>
        <dbReference type="Proteomes" id="UP000253998"/>
    </source>
</evidence>
<protein>
    <submittedName>
        <fullName evidence="1">Uncharacterized protein</fullName>
    </submittedName>
</protein>
<dbReference type="EMBL" id="QEPM01000002">
    <property type="protein sequence ID" value="RDE71774.1"/>
    <property type="molecule type" value="Genomic_DNA"/>
</dbReference>
<sequence>MQTIEESAKQMLTATQFFINYSTKGLIKSGKVRKEDEDHLILAFMELMEQEAQEFKRKFNRTLPNEPRESRIFTF</sequence>
<comment type="caution">
    <text evidence="1">The sequence shown here is derived from an EMBL/GenBank/DDBJ whole genome shotgun (WGS) entry which is preliminary data.</text>
</comment>
<organism evidence="1 2">
    <name type="scientific">Aggregatibacter segnis</name>
    <dbReference type="NCBI Taxonomy" id="739"/>
    <lineage>
        <taxon>Bacteria</taxon>
        <taxon>Pseudomonadati</taxon>
        <taxon>Pseudomonadota</taxon>
        <taxon>Gammaproteobacteria</taxon>
        <taxon>Pasteurellales</taxon>
        <taxon>Pasteurellaceae</taxon>
        <taxon>Aggregatibacter</taxon>
    </lineage>
</organism>
<proteinExistence type="predicted"/>
<dbReference type="RefSeq" id="WP_111295368.1">
    <property type="nucleotide sequence ID" value="NZ_CAUTCU010000003.1"/>
</dbReference>
<name>A0A8B2U437_9PAST</name>
<gene>
    <name evidence="1" type="ORF">DPV83_04245</name>
</gene>
<accession>A0A8B2U437</accession>
<dbReference type="AlphaFoldDB" id="A0A8B2U437"/>
<reference evidence="1 2" key="1">
    <citation type="submission" date="2018-05" db="EMBL/GenBank/DDBJ databases">
        <title>Draft Genome Sequences for a Diverse set of 7 Haemophilus Species.</title>
        <authorList>
            <person name="Nichols M."/>
            <person name="Topaz N."/>
            <person name="Wang X."/>
            <person name="Wang X."/>
            <person name="Boxrud D."/>
        </authorList>
    </citation>
    <scope>NUCLEOTIDE SEQUENCE [LARGE SCALE GENOMIC DNA]</scope>
    <source>
        <strain evidence="1 2">C2001002503</strain>
    </source>
</reference>
<dbReference type="Proteomes" id="UP000253998">
    <property type="component" value="Unassembled WGS sequence"/>
</dbReference>
<evidence type="ECO:0000313" key="1">
    <source>
        <dbReference type="EMBL" id="RDE71774.1"/>
    </source>
</evidence>